<accession>A0A3G9GAN7</accession>
<protein>
    <submittedName>
        <fullName evidence="2">Uncharacterized protein</fullName>
    </submittedName>
</protein>
<keyword evidence="3" id="KW-1185">Reference proteome</keyword>
<proteinExistence type="predicted"/>
<dbReference type="KEGG" id="amah:DLM_1334"/>
<reference evidence="3" key="3">
    <citation type="journal article" date="2017" name="Plant Physiol. Biochem.">
        <title>Differential oxidative and antioxidative response of duckweed Lemna minor toward plant growth promoting/inhibiting bacteria.</title>
        <authorList>
            <person name="Ishizawa H."/>
            <person name="Kuroda M."/>
            <person name="Morikawa M."/>
            <person name="Ike M."/>
        </authorList>
    </citation>
    <scope>NUCLEOTIDE SEQUENCE [LARGE SCALE GENOMIC DNA]</scope>
    <source>
        <strain evidence="3">H3</strain>
    </source>
</reference>
<dbReference type="EMBL" id="AP018823">
    <property type="protein sequence ID" value="BBF84958.1"/>
    <property type="molecule type" value="Genomic_DNA"/>
</dbReference>
<evidence type="ECO:0000313" key="3">
    <source>
        <dbReference type="Proteomes" id="UP000198290"/>
    </source>
</evidence>
<evidence type="ECO:0000256" key="1">
    <source>
        <dbReference type="SAM" id="MobiDB-lite"/>
    </source>
</evidence>
<sequence>MPSLRQPNYACSIVQSACVAEHHSPGRAGGGQWLPASPSGDARIT</sequence>
<organism evidence="2 3">
    <name type="scientific">Aquitalea magnusonii</name>
    <dbReference type="NCBI Taxonomy" id="332411"/>
    <lineage>
        <taxon>Bacteria</taxon>
        <taxon>Pseudomonadati</taxon>
        <taxon>Pseudomonadota</taxon>
        <taxon>Betaproteobacteria</taxon>
        <taxon>Neisseriales</taxon>
        <taxon>Chromobacteriaceae</taxon>
        <taxon>Aquitalea</taxon>
    </lineage>
</organism>
<gene>
    <name evidence="2" type="ORF">DLM_1334</name>
</gene>
<dbReference type="RefSeq" id="WP_167467050.1">
    <property type="nucleotide sequence ID" value="NZ_AP018823.1"/>
</dbReference>
<reference evidence="2 3" key="2">
    <citation type="journal article" date="2017" name="Genome Announc.">
        <title>Draft genome sequence of Aquitalea magnusonii strain H3, a plant growth-promoting bacterium of duckweed Lemna minor.</title>
        <authorList>
            <person name="Ishizawa H."/>
            <person name="Kuroda M."/>
            <person name="Ike M."/>
        </authorList>
    </citation>
    <scope>NUCLEOTIDE SEQUENCE [LARGE SCALE GENOMIC DNA]</scope>
    <source>
        <strain evidence="2 3">H3</strain>
    </source>
</reference>
<dbReference type="Proteomes" id="UP000198290">
    <property type="component" value="Chromosome"/>
</dbReference>
<feature type="region of interest" description="Disordered" evidence="1">
    <location>
        <begin position="22"/>
        <end position="45"/>
    </location>
</feature>
<evidence type="ECO:0000313" key="2">
    <source>
        <dbReference type="EMBL" id="BBF84958.1"/>
    </source>
</evidence>
<dbReference type="AlphaFoldDB" id="A0A3G9GAN7"/>
<name>A0A3G9GAN7_9NEIS</name>
<reference evidence="3" key="1">
    <citation type="journal article" date="2017" name="Biotechnol. Biofuels">
        <title>Evaluation of environmental bacterial communities as a factor affecting the growth of duckweed Lemna minor.</title>
        <authorList>
            <person name="Ishizawa H."/>
            <person name="Kuroda M."/>
            <person name="Morikawa M."/>
            <person name="Ike M."/>
        </authorList>
    </citation>
    <scope>NUCLEOTIDE SEQUENCE [LARGE SCALE GENOMIC DNA]</scope>
    <source>
        <strain evidence="3">H3</strain>
    </source>
</reference>